<feature type="compositionally biased region" description="Polar residues" evidence="1">
    <location>
        <begin position="57"/>
        <end position="78"/>
    </location>
</feature>
<sequence length="302" mass="33776">MSTHRYSSMRVCMCQHCSTETHFSPEGDRQGAAFTPFQYKQHIKKLKLAITPKSLPNIPTSESGSDTFSTPAGLTSTAQKPNSGSPNPPPQGLGMIIADILSLRYNIPRRASQILNATLNLLIKSSISSSVGNPTPAFYIPQDLSTIFEDLQLKPVIQSYICCPQCFFLNGLTESFTTNQPYCQGHNDPNDHDPPFTQSLGKFINSFEPCTQKTTNLKQRFIPTKHFIYQPFINWLSRFLQQTGIMEILNQHQQSQIPKGSPKCEIWMDWSGDTSMALEISMTPINVHYSQCIGLLHLCGLV</sequence>
<accession>A0A9Q3HYX3</accession>
<feature type="region of interest" description="Disordered" evidence="1">
    <location>
        <begin position="55"/>
        <end position="91"/>
    </location>
</feature>
<evidence type="ECO:0000313" key="3">
    <source>
        <dbReference type="Proteomes" id="UP000765509"/>
    </source>
</evidence>
<reference evidence="2" key="1">
    <citation type="submission" date="2021-03" db="EMBL/GenBank/DDBJ databases">
        <title>Draft genome sequence of rust myrtle Austropuccinia psidii MF-1, a brazilian biotype.</title>
        <authorList>
            <person name="Quecine M.C."/>
            <person name="Pachon D.M.R."/>
            <person name="Bonatelli M.L."/>
            <person name="Correr F.H."/>
            <person name="Franceschini L.M."/>
            <person name="Leite T.F."/>
            <person name="Margarido G.R.A."/>
            <person name="Almeida C.A."/>
            <person name="Ferrarezi J.A."/>
            <person name="Labate C.A."/>
        </authorList>
    </citation>
    <scope>NUCLEOTIDE SEQUENCE</scope>
    <source>
        <strain evidence="2">MF-1</strain>
    </source>
</reference>
<keyword evidence="3" id="KW-1185">Reference proteome</keyword>
<dbReference type="EMBL" id="AVOT02027790">
    <property type="protein sequence ID" value="MBW0520014.1"/>
    <property type="molecule type" value="Genomic_DNA"/>
</dbReference>
<proteinExistence type="predicted"/>
<evidence type="ECO:0000313" key="2">
    <source>
        <dbReference type="EMBL" id="MBW0520014.1"/>
    </source>
</evidence>
<gene>
    <name evidence="2" type="ORF">O181_059729</name>
</gene>
<evidence type="ECO:0000256" key="1">
    <source>
        <dbReference type="SAM" id="MobiDB-lite"/>
    </source>
</evidence>
<comment type="caution">
    <text evidence="2">The sequence shown here is derived from an EMBL/GenBank/DDBJ whole genome shotgun (WGS) entry which is preliminary data.</text>
</comment>
<dbReference type="AlphaFoldDB" id="A0A9Q3HYX3"/>
<protein>
    <submittedName>
        <fullName evidence="2">Uncharacterized protein</fullName>
    </submittedName>
</protein>
<organism evidence="2 3">
    <name type="scientific">Austropuccinia psidii MF-1</name>
    <dbReference type="NCBI Taxonomy" id="1389203"/>
    <lineage>
        <taxon>Eukaryota</taxon>
        <taxon>Fungi</taxon>
        <taxon>Dikarya</taxon>
        <taxon>Basidiomycota</taxon>
        <taxon>Pucciniomycotina</taxon>
        <taxon>Pucciniomycetes</taxon>
        <taxon>Pucciniales</taxon>
        <taxon>Sphaerophragmiaceae</taxon>
        <taxon>Austropuccinia</taxon>
    </lineage>
</organism>
<dbReference type="Proteomes" id="UP000765509">
    <property type="component" value="Unassembled WGS sequence"/>
</dbReference>
<name>A0A9Q3HYX3_9BASI</name>